<dbReference type="InterPro" id="IPR036086">
    <property type="entry name" value="ParB/Sulfiredoxin_sf"/>
</dbReference>
<name>A0A2N9VUV7_9HYPH</name>
<keyword evidence="5" id="KW-1185">Reference proteome</keyword>
<dbReference type="Gene3D" id="1.10.10.2830">
    <property type="match status" value="1"/>
</dbReference>
<gene>
    <name evidence="4" type="ORF">B5P45_18760</name>
</gene>
<feature type="region of interest" description="Disordered" evidence="2">
    <location>
        <begin position="17"/>
        <end position="42"/>
    </location>
</feature>
<dbReference type="InterPro" id="IPR017819">
    <property type="entry name" value="Plasmid_partition_RepB"/>
</dbReference>
<dbReference type="Pfam" id="PF07506">
    <property type="entry name" value="RepB"/>
    <property type="match status" value="1"/>
</dbReference>
<dbReference type="InterPro" id="IPR004437">
    <property type="entry name" value="ParB/RepB/Spo0J"/>
</dbReference>
<sequence>MMADKNRRDQLRALFGTVEAIPAPEQTPAETPPTQHNTSVEPLKPRAASGAVKAMGLSLGGISREIEDARRLKESFEGTERVVDIEPALIESSFIEDRLSHAAGLDESFEELVESIRVNGQQVPILVRPHPEKQGYYQTAYGHRRLRAAARVGKPVQAIVRDLSDVQLVLAQGKENTERRDLSFIERAFFARNLIERGFERGLVQDALSLDKAEMTRFLQVAAAVPAPIVRAIGPAPKIGRPRWIRLAELLKSESARQAALNEIALDAFKAADSNSRFNRIFERLLRQVEPVAMPAREVPSAKIRDVEISSIAQLRSDRGLHVLTFTEHAPNGFAEFVASELDKLLSRFENQG</sequence>
<dbReference type="InterPro" id="IPR037972">
    <property type="entry name" value="RepB_N"/>
</dbReference>
<dbReference type="SMART" id="SM00470">
    <property type="entry name" value="ParB"/>
    <property type="match status" value="1"/>
</dbReference>
<dbReference type="GO" id="GO:0003677">
    <property type="term" value="F:DNA binding"/>
    <property type="evidence" value="ECO:0007669"/>
    <property type="project" value="InterPro"/>
</dbReference>
<dbReference type="InterPro" id="IPR011111">
    <property type="entry name" value="Plasmid_RepB"/>
</dbReference>
<evidence type="ECO:0000313" key="4">
    <source>
        <dbReference type="EMBL" id="PIO43275.1"/>
    </source>
</evidence>
<dbReference type="EMBL" id="MZMT01000043">
    <property type="protein sequence ID" value="PIO43275.1"/>
    <property type="molecule type" value="Genomic_DNA"/>
</dbReference>
<feature type="compositionally biased region" description="Low complexity" evidence="2">
    <location>
        <begin position="19"/>
        <end position="35"/>
    </location>
</feature>
<dbReference type="NCBIfam" id="TIGR00180">
    <property type="entry name" value="parB_part"/>
    <property type="match status" value="1"/>
</dbReference>
<dbReference type="RefSeq" id="WP_100003478.1">
    <property type="nucleotide sequence ID" value="NZ_CP017944.1"/>
</dbReference>
<protein>
    <submittedName>
        <fullName evidence="4">Plasmid partitioning protein RepB</fullName>
    </submittedName>
</protein>
<dbReference type="SUPFAM" id="SSF110849">
    <property type="entry name" value="ParB/Sulfiredoxin"/>
    <property type="match status" value="1"/>
</dbReference>
<dbReference type="InterPro" id="IPR003115">
    <property type="entry name" value="ParB_N"/>
</dbReference>
<dbReference type="InterPro" id="IPR050336">
    <property type="entry name" value="Chromosome_partition/occlusion"/>
</dbReference>
<dbReference type="SUPFAM" id="SSF109709">
    <property type="entry name" value="KorB DNA-binding domain-like"/>
    <property type="match status" value="1"/>
</dbReference>
<dbReference type="OrthoDB" id="7908920at2"/>
<comment type="similarity">
    <text evidence="1">Belongs to the ParB family.</text>
</comment>
<dbReference type="Gene3D" id="3.90.1530.30">
    <property type="match status" value="1"/>
</dbReference>
<dbReference type="CDD" id="cd16405">
    <property type="entry name" value="RepB_like_N"/>
    <property type="match status" value="1"/>
</dbReference>
<evidence type="ECO:0000313" key="5">
    <source>
        <dbReference type="Proteomes" id="UP000232163"/>
    </source>
</evidence>
<dbReference type="NCBIfam" id="TIGR03454">
    <property type="entry name" value="partition_RepB"/>
    <property type="match status" value="1"/>
</dbReference>
<evidence type="ECO:0000256" key="1">
    <source>
        <dbReference type="ARBA" id="ARBA00006295"/>
    </source>
</evidence>
<evidence type="ECO:0000256" key="2">
    <source>
        <dbReference type="SAM" id="MobiDB-lite"/>
    </source>
</evidence>
<evidence type="ECO:0000259" key="3">
    <source>
        <dbReference type="SMART" id="SM00470"/>
    </source>
</evidence>
<dbReference type="GO" id="GO:0005694">
    <property type="term" value="C:chromosome"/>
    <property type="evidence" value="ECO:0007669"/>
    <property type="project" value="TreeGrafter"/>
</dbReference>
<feature type="domain" description="ParB-like N-terminal" evidence="3">
    <location>
        <begin position="83"/>
        <end position="177"/>
    </location>
</feature>
<dbReference type="PANTHER" id="PTHR33375">
    <property type="entry name" value="CHROMOSOME-PARTITIONING PROTEIN PARB-RELATED"/>
    <property type="match status" value="1"/>
</dbReference>
<organism evidence="4 5">
    <name type="scientific">Phyllobacterium zundukense</name>
    <dbReference type="NCBI Taxonomy" id="1867719"/>
    <lineage>
        <taxon>Bacteria</taxon>
        <taxon>Pseudomonadati</taxon>
        <taxon>Pseudomonadota</taxon>
        <taxon>Alphaproteobacteria</taxon>
        <taxon>Hyphomicrobiales</taxon>
        <taxon>Phyllobacteriaceae</taxon>
        <taxon>Phyllobacterium</taxon>
    </lineage>
</organism>
<dbReference type="AlphaFoldDB" id="A0A2N9VUV7"/>
<comment type="caution">
    <text evidence="4">The sequence shown here is derived from an EMBL/GenBank/DDBJ whole genome shotgun (WGS) entry which is preliminary data.</text>
</comment>
<dbReference type="PANTHER" id="PTHR33375:SF1">
    <property type="entry name" value="CHROMOSOME-PARTITIONING PROTEIN PARB-RELATED"/>
    <property type="match status" value="1"/>
</dbReference>
<dbReference type="Pfam" id="PF02195">
    <property type="entry name" value="ParB_N"/>
    <property type="match status" value="1"/>
</dbReference>
<accession>A0A2N9VUV7</accession>
<reference evidence="5" key="1">
    <citation type="journal article" date="2017" name="Int J Environ Stud">
        <title>Does the Miocene-Pliocene relict legume Oxytropis triphylla form nitrogen-fixing nodules with a combination of bacterial strains?</title>
        <authorList>
            <person name="Safronova V."/>
            <person name="Belimov A."/>
            <person name="Sazanova A."/>
            <person name="Kuznetsova I."/>
            <person name="Popova J."/>
            <person name="Andronov E."/>
            <person name="Verkhozina A."/>
            <person name="Tikhonovich I."/>
        </authorList>
    </citation>
    <scope>NUCLEOTIDE SEQUENCE [LARGE SCALE GENOMIC DNA]</scope>
    <source>
        <strain evidence="5">Tri-38</strain>
    </source>
</reference>
<dbReference type="KEGG" id="pht:BLM14_28180"/>
<dbReference type="Proteomes" id="UP000232163">
    <property type="component" value="Unassembled WGS sequence"/>
</dbReference>
<proteinExistence type="inferred from homology"/>
<dbReference type="GO" id="GO:0007059">
    <property type="term" value="P:chromosome segregation"/>
    <property type="evidence" value="ECO:0007669"/>
    <property type="project" value="TreeGrafter"/>
</dbReference>